<evidence type="ECO:0000313" key="2">
    <source>
        <dbReference type="EMBL" id="PLW36193.1"/>
    </source>
</evidence>
<accession>A0A2N5UEM8</accession>
<organism evidence="2 3">
    <name type="scientific">Puccinia coronata f. sp. avenae</name>
    <dbReference type="NCBI Taxonomy" id="200324"/>
    <lineage>
        <taxon>Eukaryota</taxon>
        <taxon>Fungi</taxon>
        <taxon>Dikarya</taxon>
        <taxon>Basidiomycota</taxon>
        <taxon>Pucciniomycotina</taxon>
        <taxon>Pucciniomycetes</taxon>
        <taxon>Pucciniales</taxon>
        <taxon>Pucciniaceae</taxon>
        <taxon>Puccinia</taxon>
    </lineage>
</organism>
<feature type="compositionally biased region" description="Basic and acidic residues" evidence="1">
    <location>
        <begin position="17"/>
        <end position="27"/>
    </location>
</feature>
<name>A0A2N5UEM8_9BASI</name>
<feature type="compositionally biased region" description="Polar residues" evidence="1">
    <location>
        <begin position="1"/>
        <end position="10"/>
    </location>
</feature>
<feature type="region of interest" description="Disordered" evidence="1">
    <location>
        <begin position="1"/>
        <end position="60"/>
    </location>
</feature>
<dbReference type="Proteomes" id="UP000235392">
    <property type="component" value="Unassembled WGS sequence"/>
</dbReference>
<protein>
    <submittedName>
        <fullName evidence="2">Uncharacterized protein</fullName>
    </submittedName>
</protein>
<reference evidence="2 3" key="1">
    <citation type="submission" date="2017-11" db="EMBL/GenBank/DDBJ databases">
        <title>De novo assembly and phasing of dikaryotic genomes from two isolates of Puccinia coronata f. sp. avenae, the causal agent of oat crown rust.</title>
        <authorList>
            <person name="Miller M.E."/>
            <person name="Zhang Y."/>
            <person name="Omidvar V."/>
            <person name="Sperschneider J."/>
            <person name="Schwessinger B."/>
            <person name="Raley C."/>
            <person name="Palmer J.M."/>
            <person name="Garnica D."/>
            <person name="Upadhyaya N."/>
            <person name="Rathjen J."/>
            <person name="Taylor J.M."/>
            <person name="Park R.F."/>
            <person name="Dodds P.N."/>
            <person name="Hirsch C.D."/>
            <person name="Kianian S.F."/>
            <person name="Figueroa M."/>
        </authorList>
    </citation>
    <scope>NUCLEOTIDE SEQUENCE [LARGE SCALE GENOMIC DNA]</scope>
    <source>
        <strain evidence="2">12SD80</strain>
    </source>
</reference>
<dbReference type="AlphaFoldDB" id="A0A2N5UEM8"/>
<sequence>MAASNINSDAAIQARFSDSDEIRREVQMAEGNLGGAKQSGGDESLGGQPTPPREEDSERQ</sequence>
<evidence type="ECO:0000256" key="1">
    <source>
        <dbReference type="SAM" id="MobiDB-lite"/>
    </source>
</evidence>
<proteinExistence type="predicted"/>
<dbReference type="EMBL" id="PGCI01000164">
    <property type="protein sequence ID" value="PLW36193.1"/>
    <property type="molecule type" value="Genomic_DNA"/>
</dbReference>
<gene>
    <name evidence="2" type="ORF">PCASD_10458</name>
</gene>
<comment type="caution">
    <text evidence="2">The sequence shown here is derived from an EMBL/GenBank/DDBJ whole genome shotgun (WGS) entry which is preliminary data.</text>
</comment>
<evidence type="ECO:0000313" key="3">
    <source>
        <dbReference type="Proteomes" id="UP000235392"/>
    </source>
</evidence>